<dbReference type="EMBL" id="KN716224">
    <property type="protein sequence ID" value="KJH49759.1"/>
    <property type="molecule type" value="Genomic_DNA"/>
</dbReference>
<reference evidence="1 2" key="1">
    <citation type="submission" date="2013-11" db="EMBL/GenBank/DDBJ databases">
        <title>Draft genome of the bovine lungworm Dictyocaulus viviparus.</title>
        <authorList>
            <person name="Mitreva M."/>
        </authorList>
    </citation>
    <scope>NUCLEOTIDE SEQUENCE [LARGE SCALE GENOMIC DNA]</scope>
    <source>
        <strain evidence="1 2">HannoverDv2000</strain>
    </source>
</reference>
<organism evidence="1 2">
    <name type="scientific">Dictyocaulus viviparus</name>
    <name type="common">Bovine lungworm</name>
    <dbReference type="NCBI Taxonomy" id="29172"/>
    <lineage>
        <taxon>Eukaryota</taxon>
        <taxon>Metazoa</taxon>
        <taxon>Ecdysozoa</taxon>
        <taxon>Nematoda</taxon>
        <taxon>Chromadorea</taxon>
        <taxon>Rhabditida</taxon>
        <taxon>Rhabditina</taxon>
        <taxon>Rhabditomorpha</taxon>
        <taxon>Strongyloidea</taxon>
        <taxon>Metastrongylidae</taxon>
        <taxon>Dictyocaulus</taxon>
    </lineage>
</organism>
<proteinExistence type="predicted"/>
<evidence type="ECO:0000313" key="2">
    <source>
        <dbReference type="Proteomes" id="UP000053766"/>
    </source>
</evidence>
<protein>
    <submittedName>
        <fullName evidence="1">Uncharacterized protein</fullName>
    </submittedName>
</protein>
<gene>
    <name evidence="1" type="ORF">DICVIV_04099</name>
</gene>
<evidence type="ECO:0000313" key="1">
    <source>
        <dbReference type="EMBL" id="KJH49759.1"/>
    </source>
</evidence>
<reference evidence="2" key="2">
    <citation type="journal article" date="2016" name="Sci. Rep.">
        <title>Dictyocaulus viviparus genome, variome and transcriptome elucidate lungworm biology and support future intervention.</title>
        <authorList>
            <person name="McNulty S.N."/>
            <person name="Strube C."/>
            <person name="Rosa B.A."/>
            <person name="Martin J.C."/>
            <person name="Tyagi R."/>
            <person name="Choi Y.J."/>
            <person name="Wang Q."/>
            <person name="Hallsworth Pepin K."/>
            <person name="Zhang X."/>
            <person name="Ozersky P."/>
            <person name="Wilson R.K."/>
            <person name="Sternberg P.W."/>
            <person name="Gasser R.B."/>
            <person name="Mitreva M."/>
        </authorList>
    </citation>
    <scope>NUCLEOTIDE SEQUENCE [LARGE SCALE GENOMIC DNA]</scope>
    <source>
        <strain evidence="2">HannoverDv2000</strain>
    </source>
</reference>
<sequence>MNNFLSSDYGYGAIRKAQNKSFHFIFHDIGKGIDAGSIIGPIMSPFMNMYEMMQQKLKARTYAERIAREREESPLSSSKSIFDIIDRLKQPTTTTTPQPPLIERLLRPYIEPWQKQMDDFSKSFGAATVLPTSTTPPQMKSTRPGNLLEKYLKVLLPTSEKHRQEISTSNSKNLNADFMAQLFFPRNKRTATASRNKRQTIFSEPDPLYSIKGIEASNIEFSNPFTPNSFMSLFTTPLPFPKFPSLERRKSTDTNITELTLPEPHFKLQDPFYNPIFPNKKSKLFDILAGGEAVRTLG</sequence>
<dbReference type="Proteomes" id="UP000053766">
    <property type="component" value="Unassembled WGS sequence"/>
</dbReference>
<dbReference type="OrthoDB" id="5828086at2759"/>
<keyword evidence="2" id="KW-1185">Reference proteome</keyword>
<dbReference type="AlphaFoldDB" id="A0A0D8Y148"/>
<accession>A0A0D8Y148</accession>
<name>A0A0D8Y148_DICVI</name>